<dbReference type="GO" id="GO:0046872">
    <property type="term" value="F:metal ion binding"/>
    <property type="evidence" value="ECO:0007669"/>
    <property type="project" value="UniProtKB-KW"/>
</dbReference>
<evidence type="ECO:0000259" key="4">
    <source>
        <dbReference type="Pfam" id="PF13359"/>
    </source>
</evidence>
<keyword evidence="2" id="KW-0479">Metal-binding</keyword>
<evidence type="ECO:0000256" key="3">
    <source>
        <dbReference type="SAM" id="MobiDB-lite"/>
    </source>
</evidence>
<accession>A0A6A2YBZ9</accession>
<gene>
    <name evidence="5" type="ORF">F3Y22_tig00111662pilonHSYRG00037</name>
</gene>
<evidence type="ECO:0000256" key="1">
    <source>
        <dbReference type="ARBA" id="ARBA00001968"/>
    </source>
</evidence>
<evidence type="ECO:0000313" key="6">
    <source>
        <dbReference type="Proteomes" id="UP000436088"/>
    </source>
</evidence>
<protein>
    <recommendedName>
        <fullName evidence="4">DDE Tnp4 domain-containing protein</fullName>
    </recommendedName>
</protein>
<proteinExistence type="predicted"/>
<sequence length="402" mass="45595">MKNAYDNLKAKYIGWVYLKNKTGNLYNPQTNTFTLTNEEWEEFRKGHPKAASLKTVPLPFPELCAALFDGNSATDDDGTSHEPPSEPAPNTSVDPPLSASVDPPPESSPTFDMPRKRAKTSKSSSDKTVVTFDDIAVDMQKALQHIVKNKDGPTSAECYEKLKLCNLDPMDPLFLAAFHIFGLSMPMRDAWMTLPAVPERGTKRMRDNDSAMSGHQYTLELLQGVAHDARILSEALADPDAPFPFPPPDKYYLCDAAYAHIQGFMAPYRNVRYWLGDFRHRRALTNKEKFNHAHAKLRNVIERAFGVLKARFPILKRMAPFPLLTQRNITISCFAIHNFIRKEGLSDEFFNEYDQPNVTFQNTNVRVADDEDEPEGHGSAADREYMTQLRDEITEQLMQNMD</sequence>
<dbReference type="Proteomes" id="UP000436088">
    <property type="component" value="Unassembled WGS sequence"/>
</dbReference>
<name>A0A6A2YBZ9_HIBSY</name>
<feature type="region of interest" description="Disordered" evidence="3">
    <location>
        <begin position="69"/>
        <end position="125"/>
    </location>
</feature>
<dbReference type="AlphaFoldDB" id="A0A6A2YBZ9"/>
<dbReference type="PANTHER" id="PTHR31704:SF40">
    <property type="entry name" value="MYB_SANT-LIKE DOMAIN-CONTAINING PROTEIN"/>
    <property type="match status" value="1"/>
</dbReference>
<organism evidence="5 6">
    <name type="scientific">Hibiscus syriacus</name>
    <name type="common">Rose of Sharon</name>
    <dbReference type="NCBI Taxonomy" id="106335"/>
    <lineage>
        <taxon>Eukaryota</taxon>
        <taxon>Viridiplantae</taxon>
        <taxon>Streptophyta</taxon>
        <taxon>Embryophyta</taxon>
        <taxon>Tracheophyta</taxon>
        <taxon>Spermatophyta</taxon>
        <taxon>Magnoliopsida</taxon>
        <taxon>eudicotyledons</taxon>
        <taxon>Gunneridae</taxon>
        <taxon>Pentapetalae</taxon>
        <taxon>rosids</taxon>
        <taxon>malvids</taxon>
        <taxon>Malvales</taxon>
        <taxon>Malvaceae</taxon>
        <taxon>Malvoideae</taxon>
        <taxon>Hibiscus</taxon>
    </lineage>
</organism>
<reference evidence="5" key="1">
    <citation type="submission" date="2019-09" db="EMBL/GenBank/DDBJ databases">
        <title>Draft genome information of white flower Hibiscus syriacus.</title>
        <authorList>
            <person name="Kim Y.-M."/>
        </authorList>
    </citation>
    <scope>NUCLEOTIDE SEQUENCE [LARGE SCALE GENOMIC DNA]</scope>
    <source>
        <strain evidence="5">YM2019G1</strain>
    </source>
</reference>
<dbReference type="EMBL" id="VEPZ02001399">
    <property type="protein sequence ID" value="KAE8675516.1"/>
    <property type="molecule type" value="Genomic_DNA"/>
</dbReference>
<comment type="cofactor">
    <cofactor evidence="1">
        <name>a divalent metal cation</name>
        <dbReference type="ChEBI" id="CHEBI:60240"/>
    </cofactor>
</comment>
<keyword evidence="6" id="KW-1185">Reference proteome</keyword>
<dbReference type="InterPro" id="IPR027806">
    <property type="entry name" value="HARBI1_dom"/>
</dbReference>
<feature type="domain" description="DDE Tnp4" evidence="4">
    <location>
        <begin position="224"/>
        <end position="338"/>
    </location>
</feature>
<comment type="caution">
    <text evidence="5">The sequence shown here is derived from an EMBL/GenBank/DDBJ whole genome shotgun (WGS) entry which is preliminary data.</text>
</comment>
<dbReference type="PANTHER" id="PTHR31704">
    <property type="entry name" value="MYB/SANT-LIKE DNA-BINDING DOMAIN PROTEIN-RELATED"/>
    <property type="match status" value="1"/>
</dbReference>
<evidence type="ECO:0000313" key="5">
    <source>
        <dbReference type="EMBL" id="KAE8675516.1"/>
    </source>
</evidence>
<evidence type="ECO:0000256" key="2">
    <source>
        <dbReference type="ARBA" id="ARBA00022723"/>
    </source>
</evidence>
<dbReference type="Pfam" id="PF13359">
    <property type="entry name" value="DDE_Tnp_4"/>
    <property type="match status" value="1"/>
</dbReference>